<evidence type="ECO:0000256" key="4">
    <source>
        <dbReference type="ARBA" id="ARBA00022730"/>
    </source>
</evidence>
<comment type="similarity">
    <text evidence="10">Belongs to the TRAFAC class YlqF/YawG GTPase family. RsgA subfamily.</text>
</comment>
<comment type="caution">
    <text evidence="14">The sequence shown here is derived from an EMBL/GenBank/DDBJ whole genome shotgun (WGS) entry which is preliminary data.</text>
</comment>
<evidence type="ECO:0000256" key="5">
    <source>
        <dbReference type="ARBA" id="ARBA00022741"/>
    </source>
</evidence>
<evidence type="ECO:0000256" key="7">
    <source>
        <dbReference type="ARBA" id="ARBA00022833"/>
    </source>
</evidence>
<evidence type="ECO:0000256" key="3">
    <source>
        <dbReference type="ARBA" id="ARBA00022723"/>
    </source>
</evidence>
<feature type="binding site" evidence="10">
    <location>
        <position position="287"/>
    </location>
    <ligand>
        <name>Zn(2+)</name>
        <dbReference type="ChEBI" id="CHEBI:29105"/>
    </ligand>
</feature>
<evidence type="ECO:0000313" key="14">
    <source>
        <dbReference type="EMBL" id="MBE4910115.1"/>
    </source>
</evidence>
<reference evidence="14 15" key="1">
    <citation type="submission" date="2020-10" db="EMBL/GenBank/DDBJ databases">
        <title>Bacillus sp. HD4P25, an endophyte from a halophyte.</title>
        <authorList>
            <person name="Sun J.-Q."/>
        </authorList>
    </citation>
    <scope>NUCLEOTIDE SEQUENCE [LARGE SCALE GENOMIC DNA]</scope>
    <source>
        <strain evidence="14 15">YIM 93174</strain>
    </source>
</reference>
<keyword evidence="2 10" id="KW-0690">Ribosome biogenesis</keyword>
<dbReference type="InterPro" id="IPR010914">
    <property type="entry name" value="RsgA_GTPase_dom"/>
</dbReference>
<dbReference type="CDD" id="cd01854">
    <property type="entry name" value="YjeQ_EngC"/>
    <property type="match status" value="1"/>
</dbReference>
<keyword evidence="1 10" id="KW-0963">Cytoplasm</keyword>
<feature type="domain" description="EngC GTPase" evidence="12">
    <location>
        <begin position="110"/>
        <end position="257"/>
    </location>
</feature>
<evidence type="ECO:0000256" key="2">
    <source>
        <dbReference type="ARBA" id="ARBA00022517"/>
    </source>
</evidence>
<evidence type="ECO:0000313" key="15">
    <source>
        <dbReference type="Proteomes" id="UP001516662"/>
    </source>
</evidence>
<keyword evidence="9 10" id="KW-0342">GTP-binding</keyword>
<evidence type="ECO:0000256" key="9">
    <source>
        <dbReference type="ARBA" id="ARBA00023134"/>
    </source>
</evidence>
<keyword evidence="8 10" id="KW-0694">RNA-binding</keyword>
<dbReference type="NCBIfam" id="TIGR00157">
    <property type="entry name" value="ribosome small subunit-dependent GTPase A"/>
    <property type="match status" value="1"/>
</dbReference>
<dbReference type="Pfam" id="PF03193">
    <property type="entry name" value="RsgA_GTPase"/>
    <property type="match status" value="1"/>
</dbReference>
<sequence length="353" mass="40092">MNLQTLGWNEYFNNEFTKYTEQGYSVGRIGLEHKRMYRIFTENGELLGEVSGKLRHNSISREDYPAVGDWVLISPRYEEGKATIHGILPRFSKFSRKAAGMTTEEQIVATNVNTLFLVNALNQDFNLRRIERYLLMAWESGANPVIVLTKSDLCNDVDEKLKQIEPVALGVPVHAVSVKDNTGIDQLDKYLEEGQTVALLGSSGAGKSTLTNRLIGIEKQLVNEIREGDDRGKHTTTHRELIVVPTGGIIIDTPGMRELQLWDAEDSLSHSFEDIETLAESCYYRDCTHGSEPKCAIVDAISDGILDEERFRSYVKLQKELAYLERKNDKKAQLEERNKWKKLSGDRTRAHRK</sequence>
<evidence type="ECO:0000256" key="8">
    <source>
        <dbReference type="ARBA" id="ARBA00022884"/>
    </source>
</evidence>
<feature type="binding site" evidence="10">
    <location>
        <position position="289"/>
    </location>
    <ligand>
        <name>Zn(2+)</name>
        <dbReference type="ChEBI" id="CHEBI:29105"/>
    </ligand>
</feature>
<proteinExistence type="inferred from homology"/>
<keyword evidence="6 10" id="KW-0378">Hydrolase</keyword>
<dbReference type="Proteomes" id="UP001516662">
    <property type="component" value="Unassembled WGS sequence"/>
</dbReference>
<feature type="binding site" evidence="10">
    <location>
        <position position="295"/>
    </location>
    <ligand>
        <name>Zn(2+)</name>
        <dbReference type="ChEBI" id="CHEBI:29105"/>
    </ligand>
</feature>
<dbReference type="PROSITE" id="PS51721">
    <property type="entry name" value="G_CP"/>
    <property type="match status" value="1"/>
</dbReference>
<evidence type="ECO:0000256" key="11">
    <source>
        <dbReference type="SAM" id="MobiDB-lite"/>
    </source>
</evidence>
<evidence type="ECO:0000256" key="10">
    <source>
        <dbReference type="HAMAP-Rule" id="MF_01820"/>
    </source>
</evidence>
<feature type="binding site" evidence="10">
    <location>
        <position position="282"/>
    </location>
    <ligand>
        <name>Zn(2+)</name>
        <dbReference type="ChEBI" id="CHEBI:29105"/>
    </ligand>
</feature>
<dbReference type="InterPro" id="IPR030378">
    <property type="entry name" value="G_CP_dom"/>
</dbReference>
<feature type="domain" description="CP-type G" evidence="13">
    <location>
        <begin position="102"/>
        <end position="259"/>
    </location>
</feature>
<dbReference type="EMBL" id="JADCLJ010000024">
    <property type="protein sequence ID" value="MBE4910115.1"/>
    <property type="molecule type" value="Genomic_DNA"/>
</dbReference>
<evidence type="ECO:0000256" key="6">
    <source>
        <dbReference type="ARBA" id="ARBA00022801"/>
    </source>
</evidence>
<keyword evidence="3 10" id="KW-0479">Metal-binding</keyword>
<keyword evidence="4 10" id="KW-0699">rRNA-binding</keyword>
<feature type="binding site" evidence="10">
    <location>
        <begin position="149"/>
        <end position="152"/>
    </location>
    <ligand>
        <name>GTP</name>
        <dbReference type="ChEBI" id="CHEBI:37565"/>
    </ligand>
</feature>
<accession>A0ABR9QNN1</accession>
<name>A0ABR9QNN1_9BACI</name>
<dbReference type="InterPro" id="IPR027417">
    <property type="entry name" value="P-loop_NTPase"/>
</dbReference>
<comment type="cofactor">
    <cofactor evidence="10">
        <name>Zn(2+)</name>
        <dbReference type="ChEBI" id="CHEBI:29105"/>
    </cofactor>
    <text evidence="10">Binds 1 zinc ion per subunit.</text>
</comment>
<keyword evidence="7 10" id="KW-0862">Zinc</keyword>
<gene>
    <name evidence="10 14" type="primary">rsgA</name>
    <name evidence="14" type="ORF">IMZ08_18930</name>
</gene>
<keyword evidence="15" id="KW-1185">Reference proteome</keyword>
<organism evidence="14 15">
    <name type="scientific">Litchfieldia luteola</name>
    <dbReference type="NCBI Taxonomy" id="682179"/>
    <lineage>
        <taxon>Bacteria</taxon>
        <taxon>Bacillati</taxon>
        <taxon>Bacillota</taxon>
        <taxon>Bacilli</taxon>
        <taxon>Bacillales</taxon>
        <taxon>Bacillaceae</taxon>
        <taxon>Litchfieldia</taxon>
    </lineage>
</organism>
<keyword evidence="5 10" id="KW-0547">Nucleotide-binding</keyword>
<comment type="function">
    <text evidence="10">One of several proteins that assist in the late maturation steps of the functional core of the 30S ribosomal subunit. Helps release RbfA from mature subunits. May play a role in the assembly of ribosomal proteins into the subunit. Circularly permuted GTPase that catalyzes slow GTP hydrolysis, GTPase activity is stimulated by the 30S ribosomal subunit.</text>
</comment>
<dbReference type="EC" id="3.6.1.-" evidence="10"/>
<dbReference type="InterPro" id="IPR012340">
    <property type="entry name" value="NA-bd_OB-fold"/>
</dbReference>
<comment type="subcellular location">
    <subcellularLocation>
        <location evidence="10">Cytoplasm</location>
    </subcellularLocation>
</comment>
<protein>
    <recommendedName>
        <fullName evidence="10">Small ribosomal subunit biogenesis GTPase RsgA</fullName>
        <ecNumber evidence="10">3.6.1.-</ecNumber>
    </recommendedName>
</protein>
<feature type="binding site" evidence="10">
    <location>
        <begin position="201"/>
        <end position="209"/>
    </location>
    <ligand>
        <name>GTP</name>
        <dbReference type="ChEBI" id="CHEBI:37565"/>
    </ligand>
</feature>
<dbReference type="SUPFAM" id="SSF52540">
    <property type="entry name" value="P-loop containing nucleoside triphosphate hydrolases"/>
    <property type="match status" value="1"/>
</dbReference>
<dbReference type="RefSeq" id="WP_193539349.1">
    <property type="nucleotide sequence ID" value="NZ_JADCLJ010000024.1"/>
</dbReference>
<evidence type="ECO:0000259" key="12">
    <source>
        <dbReference type="PROSITE" id="PS50936"/>
    </source>
</evidence>
<dbReference type="PANTHER" id="PTHR32120:SF10">
    <property type="entry name" value="SMALL RIBOSOMAL SUBUNIT BIOGENESIS GTPASE RSGA"/>
    <property type="match status" value="1"/>
</dbReference>
<dbReference type="HAMAP" id="MF_01820">
    <property type="entry name" value="GTPase_RsgA"/>
    <property type="match status" value="1"/>
</dbReference>
<dbReference type="Gene3D" id="1.10.40.50">
    <property type="entry name" value="Probable gtpase engc, domain 3"/>
    <property type="match status" value="1"/>
</dbReference>
<dbReference type="Gene3D" id="3.40.50.300">
    <property type="entry name" value="P-loop containing nucleotide triphosphate hydrolases"/>
    <property type="match status" value="1"/>
</dbReference>
<dbReference type="SUPFAM" id="SSF50249">
    <property type="entry name" value="Nucleic acid-binding proteins"/>
    <property type="match status" value="1"/>
</dbReference>
<dbReference type="PROSITE" id="PS50936">
    <property type="entry name" value="ENGC_GTPASE"/>
    <property type="match status" value="1"/>
</dbReference>
<evidence type="ECO:0000259" key="13">
    <source>
        <dbReference type="PROSITE" id="PS51721"/>
    </source>
</evidence>
<dbReference type="InterPro" id="IPR004881">
    <property type="entry name" value="Ribosome_biogen_GTPase_RsgA"/>
</dbReference>
<dbReference type="PANTHER" id="PTHR32120">
    <property type="entry name" value="SMALL RIBOSOMAL SUBUNIT BIOGENESIS GTPASE RSGA"/>
    <property type="match status" value="1"/>
</dbReference>
<evidence type="ECO:0000256" key="1">
    <source>
        <dbReference type="ARBA" id="ARBA00022490"/>
    </source>
</evidence>
<feature type="region of interest" description="Disordered" evidence="11">
    <location>
        <begin position="328"/>
        <end position="353"/>
    </location>
</feature>
<comment type="subunit">
    <text evidence="10">Monomer. Associates with 30S ribosomal subunit, binds 16S rRNA.</text>
</comment>